<dbReference type="Pfam" id="PF11751">
    <property type="entry name" value="PorP_SprF"/>
    <property type="match status" value="2"/>
</dbReference>
<dbReference type="KEGG" id="pmuc:ING2E5A_2655"/>
<dbReference type="AlphaFoldDB" id="A0A1G4GAD4"/>
<proteinExistence type="predicted"/>
<evidence type="ECO:0000313" key="1">
    <source>
        <dbReference type="EMBL" id="SCM59451.1"/>
    </source>
</evidence>
<accession>A0A1G4GAD4</accession>
<dbReference type="EMBL" id="LT608328">
    <property type="protein sequence ID" value="SCM59451.1"/>
    <property type="molecule type" value="Genomic_DNA"/>
</dbReference>
<dbReference type="RefSeq" id="WP_071137739.1">
    <property type="nucleotide sequence ID" value="NZ_LT608328.1"/>
</dbReference>
<name>A0A1G4GAD4_9BACT</name>
<protein>
    <recommendedName>
        <fullName evidence="3">Type IX secretion system membrane protein PorP/SprF</fullName>
    </recommendedName>
</protein>
<evidence type="ECO:0008006" key="3">
    <source>
        <dbReference type="Google" id="ProtNLM"/>
    </source>
</evidence>
<sequence>MGRVSTAILILILLFRAVQLQAQWDIPFSQFWTASGYFNPSFAGESGKIQVTALYLHHLAKIEDPPRHLMLSADMPVEFWGARHGIGLQTVSTIIGGKQQRRLFAAQYALNRRAGKGILGVGLQMGALEMEGRSVDLNAGFSWRSGKIRFGGAVMHLNRPSLLPPNSELGVDSIHAKIPVSYNFMAEYNISLFHPLFEIRPAVLLLTDNASTRLHSAVRMVFDQKISAGVSRNGREEYALFAGTIIGHLQLGYAYRLYRYGPEKESGGSHEVSCRYLLPANLFKREPMPYKSIRLL</sequence>
<reference evidence="1 2" key="1">
    <citation type="submission" date="2016-08" db="EMBL/GenBank/DDBJ databases">
        <authorList>
            <person name="Seilhamer J.J."/>
        </authorList>
    </citation>
    <scope>NUCLEOTIDE SEQUENCE [LARGE SCALE GENOMIC DNA]</scope>
    <source>
        <strain evidence="1">ING2-E5A</strain>
    </source>
</reference>
<dbReference type="Proteomes" id="UP000178485">
    <property type="component" value="Chromosome i"/>
</dbReference>
<evidence type="ECO:0000313" key="2">
    <source>
        <dbReference type="Proteomes" id="UP000178485"/>
    </source>
</evidence>
<gene>
    <name evidence="1" type="ORF">ING2E5A_2655</name>
</gene>
<keyword evidence="2" id="KW-1185">Reference proteome</keyword>
<organism evidence="1 2">
    <name type="scientific">Petrimonas mucosa</name>
    <dbReference type="NCBI Taxonomy" id="1642646"/>
    <lineage>
        <taxon>Bacteria</taxon>
        <taxon>Pseudomonadati</taxon>
        <taxon>Bacteroidota</taxon>
        <taxon>Bacteroidia</taxon>
        <taxon>Bacteroidales</taxon>
        <taxon>Dysgonomonadaceae</taxon>
        <taxon>Petrimonas</taxon>
    </lineage>
</organism>
<dbReference type="InterPro" id="IPR019861">
    <property type="entry name" value="PorP/SprF_Bacteroidetes"/>
</dbReference>
<dbReference type="STRING" id="1642646.ING2E5A_2655"/>